<feature type="compositionally biased region" description="Basic and acidic residues" evidence="1">
    <location>
        <begin position="101"/>
        <end position="118"/>
    </location>
</feature>
<keyword evidence="3" id="KW-1185">Reference proteome</keyword>
<feature type="non-terminal residue" evidence="2">
    <location>
        <position position="1"/>
    </location>
</feature>
<dbReference type="OrthoDB" id="444445at2759"/>
<evidence type="ECO:0000313" key="3">
    <source>
        <dbReference type="Proteomes" id="UP000649617"/>
    </source>
</evidence>
<dbReference type="EMBL" id="CAJNIZ010043225">
    <property type="protein sequence ID" value="CAE7654219.1"/>
    <property type="molecule type" value="Genomic_DNA"/>
</dbReference>
<organism evidence="2 3">
    <name type="scientific">Symbiodinium pilosum</name>
    <name type="common">Dinoflagellate</name>
    <dbReference type="NCBI Taxonomy" id="2952"/>
    <lineage>
        <taxon>Eukaryota</taxon>
        <taxon>Sar</taxon>
        <taxon>Alveolata</taxon>
        <taxon>Dinophyceae</taxon>
        <taxon>Suessiales</taxon>
        <taxon>Symbiodiniaceae</taxon>
        <taxon>Symbiodinium</taxon>
    </lineage>
</organism>
<proteinExistence type="predicted"/>
<evidence type="ECO:0000313" key="2">
    <source>
        <dbReference type="EMBL" id="CAE7654219.1"/>
    </source>
</evidence>
<reference evidence="2" key="1">
    <citation type="submission" date="2021-02" db="EMBL/GenBank/DDBJ databases">
        <authorList>
            <person name="Dougan E. K."/>
            <person name="Rhodes N."/>
            <person name="Thang M."/>
            <person name="Chan C."/>
        </authorList>
    </citation>
    <scope>NUCLEOTIDE SEQUENCE</scope>
</reference>
<comment type="caution">
    <text evidence="2">The sequence shown here is derived from an EMBL/GenBank/DDBJ whole genome shotgun (WGS) entry which is preliminary data.</text>
</comment>
<name>A0A812VV87_SYMPI</name>
<protein>
    <submittedName>
        <fullName evidence="2">Uncharacterized protein</fullName>
    </submittedName>
</protein>
<evidence type="ECO:0000256" key="1">
    <source>
        <dbReference type="SAM" id="MobiDB-lite"/>
    </source>
</evidence>
<dbReference type="AlphaFoldDB" id="A0A812VV87"/>
<gene>
    <name evidence="2" type="ORF">SPIL2461_LOCUS17530</name>
</gene>
<feature type="compositionally biased region" description="Polar residues" evidence="1">
    <location>
        <begin position="121"/>
        <end position="130"/>
    </location>
</feature>
<accession>A0A812VV87</accession>
<feature type="non-terminal residue" evidence="2">
    <location>
        <position position="130"/>
    </location>
</feature>
<feature type="region of interest" description="Disordered" evidence="1">
    <location>
        <begin position="80"/>
        <end position="130"/>
    </location>
</feature>
<dbReference type="Proteomes" id="UP000649617">
    <property type="component" value="Unassembled WGS sequence"/>
</dbReference>
<sequence>ERLGGDEALHEREAERMLTDVQELSAKRHLLQGRLGQGRQTMYWEAAPFLAVEDGKLLRQREELQKYRKNIQRLQEQLRYQESQDHAKRNAAAAAVTSEQQAHESEKRRREHSLHELLKLQQKNSAKAET</sequence>